<proteinExistence type="predicted"/>
<gene>
    <name evidence="1" type="ORF">LTSEADE_6155</name>
</gene>
<dbReference type="EMBL" id="AFCI01002054">
    <property type="protein sequence ID" value="EHC28017.1"/>
    <property type="molecule type" value="Genomic_DNA"/>
</dbReference>
<reference evidence="1 2" key="1">
    <citation type="journal article" date="2011" name="BMC Genomics">
        <title>Genome sequencing reveals diversification of virulence factor content and possible host adaptation in distinct subpopulations of Salmonella enterica.</title>
        <authorList>
            <person name="den Bakker H.C."/>
            <person name="Moreno Switt A.I."/>
            <person name="Govoni G."/>
            <person name="Cummings C.A."/>
            <person name="Ranieri M.L."/>
            <person name="Degoricija L."/>
            <person name="Hoelzer K."/>
            <person name="Rodriguez-Rivera L.D."/>
            <person name="Brown S."/>
            <person name="Bolchacova E."/>
            <person name="Furtado M.R."/>
            <person name="Wiedmann M."/>
        </authorList>
    </citation>
    <scope>NUCLEOTIDE SEQUENCE [LARGE SCALE GENOMIC DNA]</scope>
    <source>
        <strain evidence="1 2">A4-669</strain>
    </source>
</reference>
<feature type="non-terminal residue" evidence="1">
    <location>
        <position position="31"/>
    </location>
</feature>
<sequence>MGVRRYRDLLHGFPPNREILSCHCVILSRTA</sequence>
<name>A0A6C8GDZ5_SALET</name>
<dbReference type="AlphaFoldDB" id="A0A6C8GDZ5"/>
<accession>A0A6C8GDZ5</accession>
<organism evidence="1 2">
    <name type="scientific">Salmonella enterica subsp. enterica serovar Adelaide str. A4-669</name>
    <dbReference type="NCBI Taxonomy" id="913063"/>
    <lineage>
        <taxon>Bacteria</taxon>
        <taxon>Pseudomonadati</taxon>
        <taxon>Pseudomonadota</taxon>
        <taxon>Gammaproteobacteria</taxon>
        <taxon>Enterobacterales</taxon>
        <taxon>Enterobacteriaceae</taxon>
        <taxon>Salmonella</taxon>
    </lineage>
</organism>
<comment type="caution">
    <text evidence="1">The sequence shown here is derived from an EMBL/GenBank/DDBJ whole genome shotgun (WGS) entry which is preliminary data.</text>
</comment>
<protein>
    <submittedName>
        <fullName evidence="1">Uncharacterized protein</fullName>
    </submittedName>
</protein>
<dbReference type="Proteomes" id="UP000004906">
    <property type="component" value="Unassembled WGS sequence"/>
</dbReference>
<evidence type="ECO:0000313" key="1">
    <source>
        <dbReference type="EMBL" id="EHC28017.1"/>
    </source>
</evidence>
<evidence type="ECO:0000313" key="2">
    <source>
        <dbReference type="Proteomes" id="UP000004906"/>
    </source>
</evidence>